<evidence type="ECO:0000313" key="4">
    <source>
        <dbReference type="Proteomes" id="UP000006039"/>
    </source>
</evidence>
<proteinExistence type="predicted"/>
<gene>
    <name evidence="3" type="primary">20347709</name>
    <name evidence="2" type="ORF">GGTG_07251</name>
</gene>
<reference evidence="3" key="4">
    <citation type="journal article" date="2015" name="G3 (Bethesda)">
        <title>Genome sequences of three phytopathogenic species of the Magnaporthaceae family of fungi.</title>
        <authorList>
            <person name="Okagaki L.H."/>
            <person name="Nunes C.C."/>
            <person name="Sailsbery J."/>
            <person name="Clay B."/>
            <person name="Brown D."/>
            <person name="John T."/>
            <person name="Oh Y."/>
            <person name="Young N."/>
            <person name="Fitzgerald M."/>
            <person name="Haas B.J."/>
            <person name="Zeng Q."/>
            <person name="Young S."/>
            <person name="Adiconis X."/>
            <person name="Fan L."/>
            <person name="Levin J.Z."/>
            <person name="Mitchell T.K."/>
            <person name="Okubara P.A."/>
            <person name="Farman M.L."/>
            <person name="Kohn L.M."/>
            <person name="Birren B."/>
            <person name="Ma L.-J."/>
            <person name="Dean R.A."/>
        </authorList>
    </citation>
    <scope>NUCLEOTIDE SEQUENCE</scope>
    <source>
        <strain evidence="3">R3-111a-1</strain>
    </source>
</reference>
<name>J3P154_GAET3</name>
<dbReference type="HOGENOM" id="CLU_1111466_0_0_1"/>
<reference evidence="2" key="2">
    <citation type="submission" date="2010-07" db="EMBL/GenBank/DDBJ databases">
        <authorList>
            <consortium name="The Broad Institute Genome Sequencing Platform"/>
            <consortium name="Broad Institute Genome Sequencing Center for Infectious Disease"/>
            <person name="Ma L.-J."/>
            <person name="Dead R."/>
            <person name="Young S."/>
            <person name="Zeng Q."/>
            <person name="Koehrsen M."/>
            <person name="Alvarado L."/>
            <person name="Berlin A."/>
            <person name="Chapman S.B."/>
            <person name="Chen Z."/>
            <person name="Freedman E."/>
            <person name="Gellesch M."/>
            <person name="Goldberg J."/>
            <person name="Griggs A."/>
            <person name="Gujja S."/>
            <person name="Heilman E.R."/>
            <person name="Heiman D."/>
            <person name="Hepburn T."/>
            <person name="Howarth C."/>
            <person name="Jen D."/>
            <person name="Larson L."/>
            <person name="Mehta T."/>
            <person name="Neiman D."/>
            <person name="Pearson M."/>
            <person name="Roberts A."/>
            <person name="Saif S."/>
            <person name="Shea T."/>
            <person name="Shenoy N."/>
            <person name="Sisk P."/>
            <person name="Stolte C."/>
            <person name="Sykes S."/>
            <person name="Walk T."/>
            <person name="White J."/>
            <person name="Yandava C."/>
            <person name="Haas B."/>
            <person name="Nusbaum C."/>
            <person name="Birren B."/>
        </authorList>
    </citation>
    <scope>NUCLEOTIDE SEQUENCE</scope>
    <source>
        <strain evidence="2">R3-111a-1</strain>
    </source>
</reference>
<dbReference type="VEuPathDB" id="FungiDB:GGTG_07251"/>
<reference evidence="4" key="1">
    <citation type="submission" date="2010-07" db="EMBL/GenBank/DDBJ databases">
        <title>The genome sequence of Gaeumannomyces graminis var. tritici strain R3-111a-1.</title>
        <authorList>
            <consortium name="The Broad Institute Genome Sequencing Platform"/>
            <person name="Ma L.-J."/>
            <person name="Dead R."/>
            <person name="Young S."/>
            <person name="Zeng Q."/>
            <person name="Koehrsen M."/>
            <person name="Alvarado L."/>
            <person name="Berlin A."/>
            <person name="Chapman S.B."/>
            <person name="Chen Z."/>
            <person name="Freedman E."/>
            <person name="Gellesch M."/>
            <person name="Goldberg J."/>
            <person name="Griggs A."/>
            <person name="Gujja S."/>
            <person name="Heilman E.R."/>
            <person name="Heiman D."/>
            <person name="Hepburn T."/>
            <person name="Howarth C."/>
            <person name="Jen D."/>
            <person name="Larson L."/>
            <person name="Mehta T."/>
            <person name="Neiman D."/>
            <person name="Pearson M."/>
            <person name="Roberts A."/>
            <person name="Saif S."/>
            <person name="Shea T."/>
            <person name="Shenoy N."/>
            <person name="Sisk P."/>
            <person name="Stolte C."/>
            <person name="Sykes S."/>
            <person name="Walk T."/>
            <person name="White J."/>
            <person name="Yandava C."/>
            <person name="Haas B."/>
            <person name="Nusbaum C."/>
            <person name="Birren B."/>
        </authorList>
    </citation>
    <scope>NUCLEOTIDE SEQUENCE [LARGE SCALE GENOMIC DNA]</scope>
    <source>
        <strain evidence="4">R3-111a-1</strain>
    </source>
</reference>
<dbReference type="EMBL" id="GL385397">
    <property type="protein sequence ID" value="EJT77339.1"/>
    <property type="molecule type" value="Genomic_DNA"/>
</dbReference>
<sequence>MDLGPEASGGRRGSGLDTWGFHLVDPLRPGPCLDEARAGLERRGIYTPSHCNEAEKLLRLDNSLHKIGTTTGRGKAPLLERVGSVRTSTWEAITLEGAGQTYIFHREAFTKSISAEPPQFDMIKDRQVRVGYKEPQLGYYMDILDFITGNERHKGAGQDAREVRFPLYDDEWYIREAHSTPYSEDVLASIVPPPNLTSFADSIDTTWLTELLYVVAGGMQTSWTMLVILSARLFPFFFFALEMVRTTKQD</sequence>
<keyword evidence="1" id="KW-0812">Transmembrane</keyword>
<reference evidence="2" key="3">
    <citation type="submission" date="2010-09" db="EMBL/GenBank/DDBJ databases">
        <title>Annotation of Gaeumannomyces graminis var. tritici R3-111a-1.</title>
        <authorList>
            <consortium name="The Broad Institute Genome Sequencing Platform"/>
            <person name="Ma L.-J."/>
            <person name="Dead R."/>
            <person name="Young S.K."/>
            <person name="Zeng Q."/>
            <person name="Gargeya S."/>
            <person name="Fitzgerald M."/>
            <person name="Haas B."/>
            <person name="Abouelleil A."/>
            <person name="Alvarado L."/>
            <person name="Arachchi H.M."/>
            <person name="Berlin A."/>
            <person name="Brown A."/>
            <person name="Chapman S.B."/>
            <person name="Chen Z."/>
            <person name="Dunbar C."/>
            <person name="Freedman E."/>
            <person name="Gearin G."/>
            <person name="Gellesch M."/>
            <person name="Goldberg J."/>
            <person name="Griggs A."/>
            <person name="Gujja S."/>
            <person name="Heiman D."/>
            <person name="Howarth C."/>
            <person name="Larson L."/>
            <person name="Lui A."/>
            <person name="MacDonald P.J.P."/>
            <person name="Mehta T."/>
            <person name="Montmayeur A."/>
            <person name="Murphy C."/>
            <person name="Neiman D."/>
            <person name="Pearson M."/>
            <person name="Priest M."/>
            <person name="Roberts A."/>
            <person name="Saif S."/>
            <person name="Shea T."/>
            <person name="Shenoy N."/>
            <person name="Sisk P."/>
            <person name="Stolte C."/>
            <person name="Sykes S."/>
            <person name="Yandava C."/>
            <person name="Wortman J."/>
            <person name="Nusbaum C."/>
            <person name="Birren B."/>
        </authorList>
    </citation>
    <scope>NUCLEOTIDE SEQUENCE</scope>
    <source>
        <strain evidence="2">R3-111a-1</strain>
    </source>
</reference>
<evidence type="ECO:0000313" key="2">
    <source>
        <dbReference type="EMBL" id="EJT77339.1"/>
    </source>
</evidence>
<keyword evidence="1" id="KW-0472">Membrane</keyword>
<keyword evidence="1" id="KW-1133">Transmembrane helix</keyword>
<dbReference type="RefSeq" id="XP_009223339.1">
    <property type="nucleotide sequence ID" value="XM_009225075.1"/>
</dbReference>
<protein>
    <submittedName>
        <fullName evidence="2 3">Uncharacterized protein</fullName>
    </submittedName>
</protein>
<dbReference type="AlphaFoldDB" id="J3P154"/>
<evidence type="ECO:0000256" key="1">
    <source>
        <dbReference type="SAM" id="Phobius"/>
    </source>
</evidence>
<organism evidence="2">
    <name type="scientific">Gaeumannomyces tritici (strain R3-111a-1)</name>
    <name type="common">Wheat and barley take-all root rot fungus</name>
    <name type="synonym">Gaeumannomyces graminis var. tritici</name>
    <dbReference type="NCBI Taxonomy" id="644352"/>
    <lineage>
        <taxon>Eukaryota</taxon>
        <taxon>Fungi</taxon>
        <taxon>Dikarya</taxon>
        <taxon>Ascomycota</taxon>
        <taxon>Pezizomycotina</taxon>
        <taxon>Sordariomycetes</taxon>
        <taxon>Sordariomycetidae</taxon>
        <taxon>Magnaporthales</taxon>
        <taxon>Magnaporthaceae</taxon>
        <taxon>Gaeumannomyces</taxon>
    </lineage>
</organism>
<evidence type="ECO:0000313" key="3">
    <source>
        <dbReference type="EnsemblFungi" id="EJT77339"/>
    </source>
</evidence>
<dbReference type="Proteomes" id="UP000006039">
    <property type="component" value="Unassembled WGS sequence"/>
</dbReference>
<feature type="transmembrane region" description="Helical" evidence="1">
    <location>
        <begin position="223"/>
        <end position="241"/>
    </location>
</feature>
<dbReference type="GeneID" id="20347709"/>
<reference evidence="3" key="5">
    <citation type="submission" date="2018-04" db="UniProtKB">
        <authorList>
            <consortium name="EnsemblFungi"/>
        </authorList>
    </citation>
    <scope>IDENTIFICATION</scope>
    <source>
        <strain evidence="3">R3-111a-1</strain>
    </source>
</reference>
<keyword evidence="4" id="KW-1185">Reference proteome</keyword>
<accession>J3P154</accession>
<dbReference type="EnsemblFungi" id="EJT77339">
    <property type="protein sequence ID" value="EJT77339"/>
    <property type="gene ID" value="GGTG_07251"/>
</dbReference>